<dbReference type="Proteomes" id="UP000593568">
    <property type="component" value="Unassembled WGS sequence"/>
</dbReference>
<accession>A0A7J9DBV1</accession>
<sequence>MGSIRMSFLKMSSGIL</sequence>
<name>A0A7J9DBV1_9ROSI</name>
<organism evidence="1 2">
    <name type="scientific">Gossypium trilobum</name>
    <dbReference type="NCBI Taxonomy" id="34281"/>
    <lineage>
        <taxon>Eukaryota</taxon>
        <taxon>Viridiplantae</taxon>
        <taxon>Streptophyta</taxon>
        <taxon>Embryophyta</taxon>
        <taxon>Tracheophyta</taxon>
        <taxon>Spermatophyta</taxon>
        <taxon>Magnoliopsida</taxon>
        <taxon>eudicotyledons</taxon>
        <taxon>Gunneridae</taxon>
        <taxon>Pentapetalae</taxon>
        <taxon>rosids</taxon>
        <taxon>malvids</taxon>
        <taxon>Malvales</taxon>
        <taxon>Malvaceae</taxon>
        <taxon>Malvoideae</taxon>
        <taxon>Gossypium</taxon>
    </lineage>
</organism>
<protein>
    <submittedName>
        <fullName evidence="1">Uncharacterized protein</fullName>
    </submittedName>
</protein>
<keyword evidence="2" id="KW-1185">Reference proteome</keyword>
<comment type="caution">
    <text evidence="1">The sequence shown here is derived from an EMBL/GenBank/DDBJ whole genome shotgun (WGS) entry which is preliminary data.</text>
</comment>
<reference evidence="1 2" key="1">
    <citation type="journal article" date="2019" name="Genome Biol. Evol.">
        <title>Insights into the evolution of the New World diploid cottons (Gossypium, subgenus Houzingenia) based on genome sequencing.</title>
        <authorList>
            <person name="Grover C.E."/>
            <person name="Arick M.A. 2nd"/>
            <person name="Thrash A."/>
            <person name="Conover J.L."/>
            <person name="Sanders W.S."/>
            <person name="Peterson D.G."/>
            <person name="Frelichowski J.E."/>
            <person name="Scheffler J.A."/>
            <person name="Scheffler B.E."/>
            <person name="Wendel J.F."/>
        </authorList>
    </citation>
    <scope>NUCLEOTIDE SEQUENCE [LARGE SCALE GENOMIC DNA]</scope>
    <source>
        <strain evidence="1">8</strain>
        <tissue evidence="1">Leaf</tissue>
    </source>
</reference>
<proteinExistence type="predicted"/>
<evidence type="ECO:0000313" key="2">
    <source>
        <dbReference type="Proteomes" id="UP000593568"/>
    </source>
</evidence>
<evidence type="ECO:0000313" key="1">
    <source>
        <dbReference type="EMBL" id="MBA0758200.1"/>
    </source>
</evidence>
<gene>
    <name evidence="1" type="ORF">Gotri_021218</name>
</gene>
<dbReference type="EMBL" id="JABEZW010000001">
    <property type="protein sequence ID" value="MBA0758200.1"/>
    <property type="molecule type" value="Genomic_DNA"/>
</dbReference>
<dbReference type="AlphaFoldDB" id="A0A7J9DBV1"/>